<dbReference type="InterPro" id="IPR013783">
    <property type="entry name" value="Ig-like_fold"/>
</dbReference>
<reference evidence="1" key="1">
    <citation type="submission" date="2020-04" db="EMBL/GenBank/DDBJ databases">
        <authorList>
            <person name="Alioto T."/>
            <person name="Alioto T."/>
            <person name="Gomez Garrido J."/>
        </authorList>
    </citation>
    <scope>NUCLEOTIDE SEQUENCE</scope>
    <source>
        <strain evidence="1">A484AB</strain>
    </source>
</reference>
<dbReference type="InterPro" id="IPR007110">
    <property type="entry name" value="Ig-like_dom"/>
</dbReference>
<name>A0A7D9DVQ2_PARCT</name>
<dbReference type="Gene3D" id="2.60.40.10">
    <property type="entry name" value="Immunoglobulins"/>
    <property type="match status" value="1"/>
</dbReference>
<sequence>MLCLMWFVAILINFLLTQIQGTVPQDFNQPLVTLSVGKRQICANRDDSLTLSCTLAVHGRKKSFKKWTLSWYSEGIIFTKNVTQKQQNSHLTTHLRLNAIWSGDKLFTCVASRFANNASNTKASSLNSSSLVKVKSPVPCNIIGFRLMERPLLDSLDLYWRPITSSENAEYSLNVCSEPEVLELNHVCLNYKRIHLNSSCFHREKDVYNLPNTKGFTCTAMNLDLTTHNFRAYISSRVEGEICEQRCSDEKTFQINPFRNPFLEPDITHITEVILTPTPIIRLRGIPRASREITLIWSDTPLVHYTEIRMYRVRYKCSGDSTWDTTAYLFQPKLTLNSASFQNYKPYDLCRFCVTAIIYQEDGIDSEPLCKDIRLHEEPPNSAPNITCSGNKCQSTRDAHTRNVSITWTLPPRRDWKGVLTEVRILYHNGLEKSSENSSDYANIIKIPIRNNTTKGKTLLTGLSINQTYSIAMVACNKGGCSHSGKSLTLPPLSLSSHVIHEDSGTGLPKRKTIILAACIATVLLTAYLIYVSYTCVQTRKQLGPKIEIKLCEPSGYDVIMNNEEKVEYDVLVVSDLARYVDIRQLTGDKTQSKRSCDLTVDSGVHR</sequence>
<protein>
    <submittedName>
        <fullName evidence="1">Netrin receptor DCC-like</fullName>
    </submittedName>
</protein>
<proteinExistence type="predicted"/>
<keyword evidence="2" id="KW-1185">Reference proteome</keyword>
<organism evidence="1 2">
    <name type="scientific">Paramuricea clavata</name>
    <name type="common">Red gorgonian</name>
    <name type="synonym">Violescent sea-whip</name>
    <dbReference type="NCBI Taxonomy" id="317549"/>
    <lineage>
        <taxon>Eukaryota</taxon>
        <taxon>Metazoa</taxon>
        <taxon>Cnidaria</taxon>
        <taxon>Anthozoa</taxon>
        <taxon>Octocorallia</taxon>
        <taxon>Malacalcyonacea</taxon>
        <taxon>Plexauridae</taxon>
        <taxon>Paramuricea</taxon>
    </lineage>
</organism>
<dbReference type="Proteomes" id="UP001152795">
    <property type="component" value="Unassembled WGS sequence"/>
</dbReference>
<dbReference type="EMBL" id="CACRXK020002488">
    <property type="protein sequence ID" value="CAB3994556.1"/>
    <property type="molecule type" value="Genomic_DNA"/>
</dbReference>
<accession>A0A7D9DVQ2</accession>
<evidence type="ECO:0000313" key="2">
    <source>
        <dbReference type="Proteomes" id="UP001152795"/>
    </source>
</evidence>
<keyword evidence="1" id="KW-0675">Receptor</keyword>
<dbReference type="InterPro" id="IPR036116">
    <property type="entry name" value="FN3_sf"/>
</dbReference>
<comment type="caution">
    <text evidence="1">The sequence shown here is derived from an EMBL/GenBank/DDBJ whole genome shotgun (WGS) entry which is preliminary data.</text>
</comment>
<evidence type="ECO:0000313" key="1">
    <source>
        <dbReference type="EMBL" id="CAB3994556.1"/>
    </source>
</evidence>
<dbReference type="AlphaFoldDB" id="A0A7D9DVQ2"/>
<dbReference type="PROSITE" id="PS50835">
    <property type="entry name" value="IG_LIKE"/>
    <property type="match status" value="1"/>
</dbReference>
<dbReference type="InterPro" id="IPR003961">
    <property type="entry name" value="FN3_dom"/>
</dbReference>
<dbReference type="PROSITE" id="PS50853">
    <property type="entry name" value="FN3"/>
    <property type="match status" value="1"/>
</dbReference>
<dbReference type="OrthoDB" id="5989274at2759"/>
<gene>
    <name evidence="1" type="ORF">PACLA_8A060930</name>
</gene>
<dbReference type="SUPFAM" id="SSF49265">
    <property type="entry name" value="Fibronectin type III"/>
    <property type="match status" value="1"/>
</dbReference>